<evidence type="ECO:0000259" key="7">
    <source>
        <dbReference type="Pfam" id="PF00108"/>
    </source>
</evidence>
<dbReference type="PANTHER" id="PTHR43853:SF21">
    <property type="entry name" value="STEROID 3-KETOACYL-COA THIOLASE"/>
    <property type="match status" value="1"/>
</dbReference>
<dbReference type="CDD" id="cd00751">
    <property type="entry name" value="thiolase"/>
    <property type="match status" value="1"/>
</dbReference>
<comment type="pathway">
    <text evidence="1">Lipid metabolism.</text>
</comment>
<evidence type="ECO:0000313" key="10">
    <source>
        <dbReference type="Proteomes" id="UP001597110"/>
    </source>
</evidence>
<evidence type="ECO:0000259" key="8">
    <source>
        <dbReference type="Pfam" id="PF02803"/>
    </source>
</evidence>
<dbReference type="InterPro" id="IPR020613">
    <property type="entry name" value="Thiolase_CS"/>
</dbReference>
<dbReference type="NCBIfam" id="NF006553">
    <property type="entry name" value="PRK09052.1"/>
    <property type="match status" value="1"/>
</dbReference>
<sequence length="402" mass="41884">MTKIVQDAYIVAATRTPVGKAPKGAFRNTRPDELLAHALRNVVAQAPGIDTSRIDDAIIGCAMPEGEQGMNVARIGALLAGLPNTVAAQTINRFCSSGLQAVALAADQIRLGNADLMLAGGTESMSMVPMMGNKVALSPEVFAKDENVAIAYGMGITAEKVAEEWKISREDQDAFALASHQKAMAAIQAGEFKAEISPYEVIARIPDLAGNAIKVKKSLIEIDEGPRADSSIEGLAKLKPVFRNGMFGGTVTAGNASQMSDGAGAVLLASEQAIKDYGLTPLARFVSFSVAGVRPEVMGIGPIAAIPKALKQAGLTQDQLDWIELNEAFAAQALAVIRDLGLDPSKVNPLGGAIALGHPLGATGAIRTATLVHGLRRRQQKYGMVTMCIGTGMGAAGIFEAL</sequence>
<keyword evidence="10" id="KW-1185">Reference proteome</keyword>
<dbReference type="Pfam" id="PF02803">
    <property type="entry name" value="Thiolase_C"/>
    <property type="match status" value="1"/>
</dbReference>
<dbReference type="PANTHER" id="PTHR43853">
    <property type="entry name" value="3-KETOACYL-COA THIOLASE, PEROXISOMAL"/>
    <property type="match status" value="1"/>
</dbReference>
<evidence type="ECO:0000256" key="6">
    <source>
        <dbReference type="RuleBase" id="RU003557"/>
    </source>
</evidence>
<keyword evidence="3 6" id="KW-0808">Transferase</keyword>
<dbReference type="SUPFAM" id="SSF53901">
    <property type="entry name" value="Thiolase-like"/>
    <property type="match status" value="2"/>
</dbReference>
<dbReference type="InterPro" id="IPR020610">
    <property type="entry name" value="Thiolase_AS"/>
</dbReference>
<dbReference type="InterPro" id="IPR050215">
    <property type="entry name" value="Thiolase-like_sf_Thiolase"/>
</dbReference>
<protein>
    <recommendedName>
        <fullName evidence="5">acetyl-CoA C-acyltransferase</fullName>
        <ecNumber evidence="5">2.3.1.16</ecNumber>
    </recommendedName>
</protein>
<name>A0ABW2YEJ7_9GAMM</name>
<dbReference type="EMBL" id="JBHTIF010000003">
    <property type="protein sequence ID" value="MFD0726914.1"/>
    <property type="molecule type" value="Genomic_DNA"/>
</dbReference>
<dbReference type="PROSITE" id="PS00737">
    <property type="entry name" value="THIOLASE_2"/>
    <property type="match status" value="1"/>
</dbReference>
<dbReference type="EC" id="2.3.1.16" evidence="5"/>
<evidence type="ECO:0000256" key="1">
    <source>
        <dbReference type="ARBA" id="ARBA00005189"/>
    </source>
</evidence>
<evidence type="ECO:0000256" key="2">
    <source>
        <dbReference type="ARBA" id="ARBA00010982"/>
    </source>
</evidence>
<dbReference type="Pfam" id="PF00108">
    <property type="entry name" value="Thiolase_N"/>
    <property type="match status" value="1"/>
</dbReference>
<feature type="domain" description="Thiolase N-terminal" evidence="7">
    <location>
        <begin position="9"/>
        <end position="272"/>
    </location>
</feature>
<dbReference type="RefSeq" id="WP_386825178.1">
    <property type="nucleotide sequence ID" value="NZ_JBHTIF010000003.1"/>
</dbReference>
<comment type="caution">
    <text evidence="9">The sequence shown here is derived from an EMBL/GenBank/DDBJ whole genome shotgun (WGS) entry which is preliminary data.</text>
</comment>
<organism evidence="9 10">
    <name type="scientific">Lysobacter brunescens</name>
    <dbReference type="NCBI Taxonomy" id="262323"/>
    <lineage>
        <taxon>Bacteria</taxon>
        <taxon>Pseudomonadati</taxon>
        <taxon>Pseudomonadota</taxon>
        <taxon>Gammaproteobacteria</taxon>
        <taxon>Lysobacterales</taxon>
        <taxon>Lysobacteraceae</taxon>
        <taxon>Lysobacter</taxon>
    </lineage>
</organism>
<evidence type="ECO:0000256" key="3">
    <source>
        <dbReference type="ARBA" id="ARBA00022679"/>
    </source>
</evidence>
<dbReference type="PROSITE" id="PS00099">
    <property type="entry name" value="THIOLASE_3"/>
    <property type="match status" value="1"/>
</dbReference>
<proteinExistence type="inferred from homology"/>
<dbReference type="Gene3D" id="3.40.47.10">
    <property type="match status" value="1"/>
</dbReference>
<dbReference type="NCBIfam" id="TIGR01930">
    <property type="entry name" value="AcCoA-C-Actrans"/>
    <property type="match status" value="1"/>
</dbReference>
<dbReference type="InterPro" id="IPR020617">
    <property type="entry name" value="Thiolase_C"/>
</dbReference>
<comment type="similarity">
    <text evidence="2 6">Belongs to the thiolase-like superfamily. Thiolase family.</text>
</comment>
<evidence type="ECO:0000256" key="5">
    <source>
        <dbReference type="ARBA" id="ARBA00024073"/>
    </source>
</evidence>
<dbReference type="PIRSF" id="PIRSF000429">
    <property type="entry name" value="Ac-CoA_Ac_transf"/>
    <property type="match status" value="1"/>
</dbReference>
<accession>A0ABW2YEJ7</accession>
<evidence type="ECO:0000256" key="4">
    <source>
        <dbReference type="ARBA" id="ARBA00023315"/>
    </source>
</evidence>
<dbReference type="InterPro" id="IPR020616">
    <property type="entry name" value="Thiolase_N"/>
</dbReference>
<dbReference type="PROSITE" id="PS00098">
    <property type="entry name" value="THIOLASE_1"/>
    <property type="match status" value="1"/>
</dbReference>
<dbReference type="GO" id="GO:0003988">
    <property type="term" value="F:acetyl-CoA C-acyltransferase activity"/>
    <property type="evidence" value="ECO:0007669"/>
    <property type="project" value="UniProtKB-EC"/>
</dbReference>
<evidence type="ECO:0000313" key="9">
    <source>
        <dbReference type="EMBL" id="MFD0726914.1"/>
    </source>
</evidence>
<dbReference type="InterPro" id="IPR020615">
    <property type="entry name" value="Thiolase_acyl_enz_int_AS"/>
</dbReference>
<dbReference type="InterPro" id="IPR002155">
    <property type="entry name" value="Thiolase"/>
</dbReference>
<gene>
    <name evidence="9" type="ORF">ACFQ0E_15055</name>
</gene>
<dbReference type="Proteomes" id="UP001597110">
    <property type="component" value="Unassembled WGS sequence"/>
</dbReference>
<reference evidence="10" key="1">
    <citation type="journal article" date="2019" name="Int. J. Syst. Evol. Microbiol.">
        <title>The Global Catalogue of Microorganisms (GCM) 10K type strain sequencing project: providing services to taxonomists for standard genome sequencing and annotation.</title>
        <authorList>
            <consortium name="The Broad Institute Genomics Platform"/>
            <consortium name="The Broad Institute Genome Sequencing Center for Infectious Disease"/>
            <person name="Wu L."/>
            <person name="Ma J."/>
        </authorList>
    </citation>
    <scope>NUCLEOTIDE SEQUENCE [LARGE SCALE GENOMIC DNA]</scope>
    <source>
        <strain evidence="10">CCUG 55585</strain>
    </source>
</reference>
<feature type="domain" description="Thiolase C-terminal" evidence="8">
    <location>
        <begin position="279"/>
        <end position="400"/>
    </location>
</feature>
<dbReference type="InterPro" id="IPR016039">
    <property type="entry name" value="Thiolase-like"/>
</dbReference>
<keyword evidence="4 6" id="KW-0012">Acyltransferase</keyword>